<comment type="caution">
    <text evidence="5">The sequence shown here is derived from an EMBL/GenBank/DDBJ whole genome shotgun (WGS) entry which is preliminary data.</text>
</comment>
<feature type="compositionally biased region" description="Pro residues" evidence="3">
    <location>
        <begin position="164"/>
        <end position="185"/>
    </location>
</feature>
<organism evidence="5 6">
    <name type="scientific">Mycolicibacterium insubricum</name>
    <dbReference type="NCBI Taxonomy" id="444597"/>
    <lineage>
        <taxon>Bacteria</taxon>
        <taxon>Bacillati</taxon>
        <taxon>Actinomycetota</taxon>
        <taxon>Actinomycetes</taxon>
        <taxon>Mycobacteriales</taxon>
        <taxon>Mycobacteriaceae</taxon>
        <taxon>Mycolicibacterium</taxon>
    </lineage>
</organism>
<dbReference type="OrthoDB" id="4752301at2"/>
<evidence type="ECO:0000256" key="1">
    <source>
        <dbReference type="ARBA" id="ARBA00022729"/>
    </source>
</evidence>
<dbReference type="InterPro" id="IPR058644">
    <property type="entry name" value="Mtb12-like_C"/>
</dbReference>
<comment type="similarity">
    <text evidence="2">Belongs to the MTB12 family.</text>
</comment>
<dbReference type="STRING" id="444597.BST26_05150"/>
<sequence length="185" mass="18179">MPVSRAILSAATIVAALGLCGCTTQGPPAATPGSSVTAATVPAHPLPEAAALTDVVARMSDPAVPGTDKLGLIDGSSAADASAMDGFAKALSDNHLLPLTVTATDLAWSESTTGVVTATVTITGAGSSPDAPFSYPMEFVPAGDGWRLSRQSANQLFSTASPGSPEPASPAPASPATPSSSVPPR</sequence>
<evidence type="ECO:0000313" key="5">
    <source>
        <dbReference type="EMBL" id="ORA72316.1"/>
    </source>
</evidence>
<dbReference type="AlphaFoldDB" id="A0A1X0DIT0"/>
<protein>
    <recommendedName>
        <fullName evidence="4">Low molecular weight antigen MTB12-like C-terminal domain-containing protein</fullName>
    </recommendedName>
</protein>
<keyword evidence="6" id="KW-1185">Reference proteome</keyword>
<proteinExistence type="inferred from homology"/>
<keyword evidence="1" id="KW-0732">Signal</keyword>
<gene>
    <name evidence="5" type="ORF">BST26_05150</name>
</gene>
<accession>A0A1X0DIT0</accession>
<evidence type="ECO:0000256" key="3">
    <source>
        <dbReference type="SAM" id="MobiDB-lite"/>
    </source>
</evidence>
<dbReference type="EMBL" id="MVHS01000008">
    <property type="protein sequence ID" value="ORA72316.1"/>
    <property type="molecule type" value="Genomic_DNA"/>
</dbReference>
<evidence type="ECO:0000256" key="2">
    <source>
        <dbReference type="ARBA" id="ARBA00093774"/>
    </source>
</evidence>
<reference evidence="5 6" key="1">
    <citation type="submission" date="2016-12" db="EMBL/GenBank/DDBJ databases">
        <title>The new phylogeny of genus Mycobacterium.</title>
        <authorList>
            <person name="Tortoli E."/>
            <person name="Trovato A."/>
            <person name="Cirillo D.M."/>
        </authorList>
    </citation>
    <scope>NUCLEOTIDE SEQUENCE [LARGE SCALE GENOMIC DNA]</scope>
    <source>
        <strain evidence="5 6">DSM 45130</strain>
    </source>
</reference>
<feature type="region of interest" description="Disordered" evidence="3">
    <location>
        <begin position="150"/>
        <end position="185"/>
    </location>
</feature>
<evidence type="ECO:0000313" key="6">
    <source>
        <dbReference type="Proteomes" id="UP000192801"/>
    </source>
</evidence>
<evidence type="ECO:0000259" key="4">
    <source>
        <dbReference type="Pfam" id="PF26580"/>
    </source>
</evidence>
<name>A0A1X0DIT0_9MYCO</name>
<dbReference type="Pfam" id="PF26580">
    <property type="entry name" value="Mtb12_C"/>
    <property type="match status" value="1"/>
</dbReference>
<dbReference type="Proteomes" id="UP000192801">
    <property type="component" value="Unassembled WGS sequence"/>
</dbReference>
<dbReference type="PROSITE" id="PS51257">
    <property type="entry name" value="PROKAR_LIPOPROTEIN"/>
    <property type="match status" value="1"/>
</dbReference>
<feature type="domain" description="Low molecular weight antigen MTB12-like C-terminal" evidence="4">
    <location>
        <begin position="45"/>
        <end position="163"/>
    </location>
</feature>